<feature type="region of interest" description="Disordered" evidence="4">
    <location>
        <begin position="1109"/>
        <end position="1255"/>
    </location>
</feature>
<dbReference type="InterPro" id="IPR011856">
    <property type="entry name" value="tRNA_endonuc-like_dom_sf"/>
</dbReference>
<feature type="compositionally biased region" description="Basic and acidic residues" evidence="4">
    <location>
        <begin position="1065"/>
        <end position="1074"/>
    </location>
</feature>
<proteinExistence type="inferred from homology"/>
<feature type="region of interest" description="Disordered" evidence="4">
    <location>
        <begin position="149"/>
        <end position="185"/>
    </location>
</feature>
<sequence length="1494" mass="164600">MPRSKQEAKRRKKRRPYFLKDAPFPVPIHSMLAEPMAKGAWFYYTGYIEGSAVVVKHTGDIDFLHKMGFFGKGTLSRSEPSFHERKQKVNVRVRKLVKGATEPKPTLIRATVTSKRNYLAHKRYKALLDGNGTEYNYIIHCEEQQKLGLEGLSDDEDDAKEEDDDDEDEEEEGDSDDGGPSDKTSMMEAYHMLSDSRSQCGLSDEQAGPYVALKRQYFSDASKETRTSVVALLSEVAGISQEKIATFAKVPHTMEQLTEKYELLRRAEIALHQQRRNQLKSFRQGEVIELDDIEDDGGGGDSVVVLDSDEEDDSTKEEKFQKGKKSVEVTKDFTKKWSDDDDDDGDEDCSNTAGLNMKDTAKVKDSEVAKDIPKEWSEYDDGDEDCWGSANVSIKDTTKDMDSLSANDKGKTTNANGQEENKIKSSKLEKVATTSDENVKTSSAKDSEGCEHTSKDGKTTSGVLLDKENASLVDKSKCSESDVQDSSKRLSDASPDILGKDMVEPDPSKGSVEDGNDNEAERLSKQVESVDHDHAEAEVPRKAQDKQGSKVSSSSKDEGTSNCDVESKEARIIVTGGSGCLSVDFNSHAGKEESSKAEQSASEDSSDSSSDSGKNDDDASNDSDDVICIESESATPSSVHNLLSQPRNTVVTKAVTFMSNITSQPSYVTAKVGFNSWDSLVHFNYSGDSTHLPTVMSAESQSVASTRSSSSKEVNGGSDATKQVYERLFPPVSTLLPSSKSVGAVIKQRLKGLPCLTSAYLKLNVLQNPALAASSHFSSARASNSTGNNSDCIISDSQSVTQSYQRQQHQTVKRKFQQSTPQSSHIAAEKDITVLSDTFSPIASNGSHPLNSKVIDTSITSETNYPIIVDSCLDSSKTPAKTSTCRPLCAIEVVMKYLKVFKEVSDSVAELHNGNETLKASTDTGNTKESSLLSLSGLVQQLRHLHTNSNSSLPDSPEAVNLLNQFHTQLSQYLHDIGVSSDSECELLQSLVSGTTSPTSSSNKEIEDTVKDLTDFQIKLLEVRLKHLKRNIDGDSVLECESPCQGNFTKKRKNSDTETLNAKRLKSDSEDGSKLKSKPMEGISCDNEINELDKSISYSTIGSSDASLVTMTSTPLNGGSSSEPRTEEVTGNNETKNGKNEQENVLGRSKDDSLNRSSSHKQEENSSLEGITIENSTMENSSNKLSSTSISSLEKYMSESSSEGAKLAEEKEQRKLNAGNVDQICIDSSSEEEIDDSDSESDESVEISSGPTLNARALCKSDDPDGELFVINNTSEEEELEDTMEEGEAEAIRNAHRWKPCVKEDPYPAQERLHLMLEEAFFLSYGLGCLRVLDPEMKPLNLTEMWGQFQLLKEQFVPHYVAYHYFRSKGWVPKSGLKFGCDFILYQEGPPFYHGSYSVVVQCVREGSLLPCTRREGYKLDHRHFNWISLAGLNRVTEHVAKELIFCYVIWPKGLSGEELSSPACIAKFKVKELLVSRWISSQERENKIEEEIP</sequence>
<dbReference type="GO" id="GO:0005737">
    <property type="term" value="C:cytoplasm"/>
    <property type="evidence" value="ECO:0007669"/>
    <property type="project" value="TreeGrafter"/>
</dbReference>
<dbReference type="CDD" id="cd22363">
    <property type="entry name" value="tRNA-intron_lyase_C"/>
    <property type="match status" value="1"/>
</dbReference>
<dbReference type="GO" id="GO:0000213">
    <property type="term" value="F:tRNA-intron lyase activity"/>
    <property type="evidence" value="ECO:0007669"/>
    <property type="project" value="UniProtKB-EC"/>
</dbReference>
<protein>
    <recommendedName>
        <fullName evidence="2">tRNA-intron lyase</fullName>
        <ecNumber evidence="2">4.6.1.16</ecNumber>
    </recommendedName>
</protein>
<feature type="region of interest" description="Disordered" evidence="4">
    <location>
        <begin position="698"/>
        <end position="719"/>
    </location>
</feature>
<feature type="compositionally biased region" description="Acidic residues" evidence="4">
    <location>
        <begin position="152"/>
        <end position="179"/>
    </location>
</feature>
<feature type="compositionally biased region" description="Polar residues" evidence="4">
    <location>
        <begin position="1165"/>
        <end position="1178"/>
    </location>
</feature>
<feature type="compositionally biased region" description="Basic and acidic residues" evidence="4">
    <location>
        <begin position="1206"/>
        <end position="1215"/>
    </location>
</feature>
<comment type="similarity">
    <text evidence="1">Belongs to the tRNA-intron endonuclease family.</text>
</comment>
<feature type="compositionally biased region" description="Basic and acidic residues" evidence="4">
    <location>
        <begin position="555"/>
        <end position="569"/>
    </location>
</feature>
<evidence type="ECO:0000256" key="4">
    <source>
        <dbReference type="SAM" id="MobiDB-lite"/>
    </source>
</evidence>
<evidence type="ECO:0000313" key="6">
    <source>
        <dbReference type="EMBL" id="KAK3724568.1"/>
    </source>
</evidence>
<feature type="compositionally biased region" description="Polar residues" evidence="4">
    <location>
        <begin position="1109"/>
        <end position="1135"/>
    </location>
</feature>
<name>A0AAE0XXM5_9GAST</name>
<evidence type="ECO:0000259" key="5">
    <source>
        <dbReference type="Pfam" id="PF01974"/>
    </source>
</evidence>
<dbReference type="GO" id="GO:0003676">
    <property type="term" value="F:nucleic acid binding"/>
    <property type="evidence" value="ECO:0007669"/>
    <property type="project" value="InterPro"/>
</dbReference>
<evidence type="ECO:0000313" key="7">
    <source>
        <dbReference type="Proteomes" id="UP001283361"/>
    </source>
</evidence>
<feature type="compositionally biased region" description="Low complexity" evidence="4">
    <location>
        <begin position="698"/>
        <end position="711"/>
    </location>
</feature>
<dbReference type="PANTHER" id="PTHR21227:SF0">
    <property type="entry name" value="TRNA-SPLICING ENDONUCLEASE SUBUNIT SEN2"/>
    <property type="match status" value="1"/>
</dbReference>
<dbReference type="InterPro" id="IPR036167">
    <property type="entry name" value="tRNA_intron_Endo_cat-like_sf"/>
</dbReference>
<feature type="compositionally biased region" description="Low complexity" evidence="4">
    <location>
        <begin position="1179"/>
        <end position="1203"/>
    </location>
</feature>
<organism evidence="6 7">
    <name type="scientific">Elysia crispata</name>
    <name type="common">lettuce slug</name>
    <dbReference type="NCBI Taxonomy" id="231223"/>
    <lineage>
        <taxon>Eukaryota</taxon>
        <taxon>Metazoa</taxon>
        <taxon>Spiralia</taxon>
        <taxon>Lophotrochozoa</taxon>
        <taxon>Mollusca</taxon>
        <taxon>Gastropoda</taxon>
        <taxon>Heterobranchia</taxon>
        <taxon>Euthyneura</taxon>
        <taxon>Panpulmonata</taxon>
        <taxon>Sacoglossa</taxon>
        <taxon>Placobranchoidea</taxon>
        <taxon>Plakobranchidae</taxon>
        <taxon>Elysia</taxon>
    </lineage>
</organism>
<feature type="region of interest" description="Disordered" evidence="4">
    <location>
        <begin position="290"/>
        <end position="569"/>
    </location>
</feature>
<dbReference type="GO" id="GO:0000214">
    <property type="term" value="C:tRNA-intron endonuclease complex"/>
    <property type="evidence" value="ECO:0007669"/>
    <property type="project" value="TreeGrafter"/>
</dbReference>
<evidence type="ECO:0000256" key="1">
    <source>
        <dbReference type="ARBA" id="ARBA00008078"/>
    </source>
</evidence>
<comment type="caution">
    <text evidence="6">The sequence shown here is derived from an EMBL/GenBank/DDBJ whole genome shotgun (WGS) entry which is preliminary data.</text>
</comment>
<feature type="compositionally biased region" description="Basic and acidic residues" evidence="4">
    <location>
        <begin position="316"/>
        <end position="338"/>
    </location>
</feature>
<feature type="region of interest" description="Disordered" evidence="4">
    <location>
        <begin position="1044"/>
        <end position="1086"/>
    </location>
</feature>
<accession>A0AAE0XXM5</accession>
<feature type="compositionally biased region" description="Basic and acidic residues" evidence="4">
    <location>
        <begin position="1136"/>
        <end position="1164"/>
    </location>
</feature>
<gene>
    <name evidence="6" type="ORF">RRG08_036546</name>
</gene>
<evidence type="ECO:0000256" key="3">
    <source>
        <dbReference type="ARBA" id="ARBA00034031"/>
    </source>
</evidence>
<dbReference type="Gene3D" id="3.40.1350.10">
    <property type="match status" value="1"/>
</dbReference>
<dbReference type="Pfam" id="PF01974">
    <property type="entry name" value="tRNA_int_endo"/>
    <property type="match status" value="1"/>
</dbReference>
<evidence type="ECO:0000256" key="2">
    <source>
        <dbReference type="ARBA" id="ARBA00012573"/>
    </source>
</evidence>
<dbReference type="InterPro" id="IPR006677">
    <property type="entry name" value="tRNA_intron_Endonuc_cat-like"/>
</dbReference>
<dbReference type="EMBL" id="JAWDGP010007343">
    <property type="protein sequence ID" value="KAK3724568.1"/>
    <property type="molecule type" value="Genomic_DNA"/>
</dbReference>
<feature type="compositionally biased region" description="Basic and acidic residues" evidence="4">
    <location>
        <begin position="465"/>
        <end position="491"/>
    </location>
</feature>
<feature type="region of interest" description="Disordered" evidence="4">
    <location>
        <begin position="590"/>
        <end position="624"/>
    </location>
</feature>
<dbReference type="Proteomes" id="UP001283361">
    <property type="component" value="Unassembled WGS sequence"/>
</dbReference>
<keyword evidence="7" id="KW-1185">Reference proteome</keyword>
<feature type="domain" description="tRNA intron endonuclease catalytic" evidence="5">
    <location>
        <begin position="1356"/>
        <end position="1449"/>
    </location>
</feature>
<comment type="catalytic activity">
    <reaction evidence="3">
        <text>pretRNA = a 3'-half-tRNA molecule with a 5'-OH end + a 5'-half-tRNA molecule with a 2',3'-cyclic phosphate end + an intron with a 2',3'-cyclic phosphate and a 5'-hydroxyl terminus.</text>
        <dbReference type="EC" id="4.6.1.16"/>
    </reaction>
</comment>
<dbReference type="SUPFAM" id="SSF53032">
    <property type="entry name" value="tRNA-intron endonuclease catalytic domain-like"/>
    <property type="match status" value="1"/>
</dbReference>
<dbReference type="PANTHER" id="PTHR21227">
    <property type="entry name" value="TRNA-SPLICING ENDONUCLEASE SUBUNIT SEN2"/>
    <property type="match status" value="1"/>
</dbReference>
<feature type="compositionally biased region" description="Basic and acidic residues" evidence="4">
    <location>
        <begin position="519"/>
        <end position="548"/>
    </location>
</feature>
<feature type="compositionally biased region" description="Low complexity" evidence="4">
    <location>
        <begin position="597"/>
        <end position="612"/>
    </location>
</feature>
<feature type="compositionally biased region" description="Basic and acidic residues" evidence="4">
    <location>
        <begin position="437"/>
        <end position="458"/>
    </location>
</feature>
<feature type="compositionally biased region" description="Acidic residues" evidence="4">
    <location>
        <begin position="339"/>
        <end position="349"/>
    </location>
</feature>
<feature type="compositionally biased region" description="Basic and acidic residues" evidence="4">
    <location>
        <begin position="498"/>
        <end position="507"/>
    </location>
</feature>
<feature type="region of interest" description="Disordered" evidence="4">
    <location>
        <begin position="803"/>
        <end position="823"/>
    </location>
</feature>
<feature type="compositionally biased region" description="Acidic residues" evidence="4">
    <location>
        <begin position="1229"/>
        <end position="1245"/>
    </location>
</feature>
<feature type="compositionally biased region" description="Basic and acidic residues" evidence="4">
    <location>
        <begin position="419"/>
        <end position="430"/>
    </location>
</feature>
<dbReference type="GO" id="GO:0000379">
    <property type="term" value="P:tRNA-type intron splice site recognition and cleavage"/>
    <property type="evidence" value="ECO:0007669"/>
    <property type="project" value="TreeGrafter"/>
</dbReference>
<dbReference type="InterPro" id="IPR006676">
    <property type="entry name" value="tRNA_splic"/>
</dbReference>
<dbReference type="EC" id="4.6.1.16" evidence="2"/>
<feature type="compositionally biased region" description="Basic and acidic residues" evidence="4">
    <location>
        <begin position="359"/>
        <end position="377"/>
    </location>
</feature>
<reference evidence="6" key="1">
    <citation type="journal article" date="2023" name="G3 (Bethesda)">
        <title>A reference genome for the long-term kleptoplast-retaining sea slug Elysia crispata morphotype clarki.</title>
        <authorList>
            <person name="Eastman K.E."/>
            <person name="Pendleton A.L."/>
            <person name="Shaikh M.A."/>
            <person name="Suttiyut T."/>
            <person name="Ogas R."/>
            <person name="Tomko P."/>
            <person name="Gavelis G."/>
            <person name="Widhalm J.R."/>
            <person name="Wisecaver J.H."/>
        </authorList>
    </citation>
    <scope>NUCLEOTIDE SEQUENCE</scope>
    <source>
        <strain evidence="6">ECLA1</strain>
    </source>
</reference>